<protein>
    <submittedName>
        <fullName evidence="10">Transporter</fullName>
    </submittedName>
</protein>
<dbReference type="PANTHER" id="PTHR11654">
    <property type="entry name" value="OLIGOPEPTIDE TRANSPORTER-RELATED"/>
    <property type="match status" value="1"/>
</dbReference>
<evidence type="ECO:0000256" key="4">
    <source>
        <dbReference type="ARBA" id="ARBA00022989"/>
    </source>
</evidence>
<feature type="coiled-coil region" evidence="7">
    <location>
        <begin position="381"/>
        <end position="408"/>
    </location>
</feature>
<dbReference type="EMBL" id="BAABME010026469">
    <property type="protein sequence ID" value="GAA0173965.1"/>
    <property type="molecule type" value="Genomic_DNA"/>
</dbReference>
<keyword evidence="4 8" id="KW-1133">Transmembrane helix</keyword>
<evidence type="ECO:0000256" key="5">
    <source>
        <dbReference type="ARBA" id="ARBA00023136"/>
    </source>
</evidence>
<dbReference type="InterPro" id="IPR036259">
    <property type="entry name" value="MFS_trans_sf"/>
</dbReference>
<organism evidence="10 11">
    <name type="scientific">Lithospermum erythrorhizon</name>
    <name type="common">Purple gromwell</name>
    <name type="synonym">Lithospermum officinale var. erythrorhizon</name>
    <dbReference type="NCBI Taxonomy" id="34254"/>
    <lineage>
        <taxon>Eukaryota</taxon>
        <taxon>Viridiplantae</taxon>
        <taxon>Streptophyta</taxon>
        <taxon>Embryophyta</taxon>
        <taxon>Tracheophyta</taxon>
        <taxon>Spermatophyta</taxon>
        <taxon>Magnoliopsida</taxon>
        <taxon>eudicotyledons</taxon>
        <taxon>Gunneridae</taxon>
        <taxon>Pentapetalae</taxon>
        <taxon>asterids</taxon>
        <taxon>lamiids</taxon>
        <taxon>Boraginales</taxon>
        <taxon>Boraginaceae</taxon>
        <taxon>Boraginoideae</taxon>
        <taxon>Lithospermeae</taxon>
        <taxon>Lithospermum</taxon>
    </lineage>
</organism>
<evidence type="ECO:0000256" key="8">
    <source>
        <dbReference type="SAM" id="Phobius"/>
    </source>
</evidence>
<dbReference type="FunFam" id="2.40.50.140:FF:000044">
    <property type="entry name" value="26S protease regulatory subunit 8"/>
    <property type="match status" value="1"/>
</dbReference>
<evidence type="ECO:0000313" key="11">
    <source>
        <dbReference type="Proteomes" id="UP001454036"/>
    </source>
</evidence>
<comment type="subcellular location">
    <subcellularLocation>
        <location evidence="1">Membrane</location>
        <topology evidence="1">Multi-pass membrane protein</topology>
    </subcellularLocation>
</comment>
<dbReference type="InterPro" id="IPR000109">
    <property type="entry name" value="POT_fam"/>
</dbReference>
<evidence type="ECO:0000256" key="7">
    <source>
        <dbReference type="SAM" id="Coils"/>
    </source>
</evidence>
<keyword evidence="3 8" id="KW-0812">Transmembrane</keyword>
<name>A0AAV3RCE3_LITER</name>
<dbReference type="SUPFAM" id="SSF103473">
    <property type="entry name" value="MFS general substrate transporter"/>
    <property type="match status" value="1"/>
</dbReference>
<evidence type="ECO:0000259" key="9">
    <source>
        <dbReference type="Pfam" id="PF16450"/>
    </source>
</evidence>
<comment type="similarity">
    <text evidence="6">Belongs to the major facilitator superfamily. Phosphate:H(+) symporter (TC 2.A.1.9) family.</text>
</comment>
<feature type="transmembrane region" description="Helical" evidence="8">
    <location>
        <begin position="274"/>
        <end position="294"/>
    </location>
</feature>
<evidence type="ECO:0000256" key="2">
    <source>
        <dbReference type="ARBA" id="ARBA00005982"/>
    </source>
</evidence>
<reference evidence="10 11" key="1">
    <citation type="submission" date="2024-01" db="EMBL/GenBank/DDBJ databases">
        <title>The complete chloroplast genome sequence of Lithospermum erythrorhizon: insights into the phylogenetic relationship among Boraginaceae species and the maternal lineages of purple gromwells.</title>
        <authorList>
            <person name="Okada T."/>
            <person name="Watanabe K."/>
        </authorList>
    </citation>
    <scope>NUCLEOTIDE SEQUENCE [LARGE SCALE GENOMIC DNA]</scope>
</reference>
<keyword evidence="11" id="KW-1185">Reference proteome</keyword>
<feature type="transmembrane region" description="Helical" evidence="8">
    <location>
        <begin position="142"/>
        <end position="163"/>
    </location>
</feature>
<dbReference type="Proteomes" id="UP001454036">
    <property type="component" value="Unassembled WGS sequence"/>
</dbReference>
<dbReference type="AlphaFoldDB" id="A0AAV3RCE3"/>
<dbReference type="Gene3D" id="1.20.1250.20">
    <property type="entry name" value="MFS general substrate transporter like domains"/>
    <property type="match status" value="1"/>
</dbReference>
<comment type="similarity">
    <text evidence="2">Belongs to the major facilitator superfamily. Proton-dependent oligopeptide transporter (POT/PTR) (TC 2.A.17) family.</text>
</comment>
<gene>
    <name evidence="10" type="ORF">LIER_41631</name>
</gene>
<feature type="domain" description="Proteasomal ATPase second OB" evidence="9">
    <location>
        <begin position="419"/>
        <end position="474"/>
    </location>
</feature>
<evidence type="ECO:0000256" key="1">
    <source>
        <dbReference type="ARBA" id="ARBA00004141"/>
    </source>
</evidence>
<sequence>MFFSCLLFFVGSKHYIKKIPDHSPIKTMTRVLVATIKKRRSKLLDRSCNIRQVEEVKCVIKLIPIWVACIIYFIVQVQMGTSSIVQALQSDRRVSQNSNFHIPAATYSVFSLLALLIWIPIYDQIIIPKARKTTKTEDGISMLQRLGVGFFLAIITMIISGLVENKRRVIAISQPTLGFAMSGGKISAMSCYWLVPQFAIAGISEGFSIIGQLEFYKKQLPENMRNFGLALLYCGFGLSTLLSTFVESIIHMITNNSKSGSWVAEDLNKGRLEYLYYLIAVLQLLNFVYFLVVAKRYKYIVVESKLLEVKTDAVNLSDHHTNALLPTQETTNLPTTMGSVEVETSRNEAERDEACLAKLSQQGEGSRQYYLQHIDDLQLHVLQQSDNLKCLQAQRDELRSKVRMLSEELQLLQEPGSYVGEVVKVIGKSKVLVNVHPEGKYVVDIDKSIDMTKITPSTRVALRNDSYVLHRILPSKVDPWSTS</sequence>
<dbReference type="Pfam" id="PF00854">
    <property type="entry name" value="PTR2"/>
    <property type="match status" value="1"/>
</dbReference>
<feature type="transmembrane region" description="Helical" evidence="8">
    <location>
        <begin position="227"/>
        <end position="254"/>
    </location>
</feature>
<feature type="transmembrane region" description="Helical" evidence="8">
    <location>
        <begin position="100"/>
        <end position="122"/>
    </location>
</feature>
<dbReference type="Gene3D" id="2.40.50.140">
    <property type="entry name" value="Nucleic acid-binding proteins"/>
    <property type="match status" value="1"/>
</dbReference>
<dbReference type="InterPro" id="IPR032501">
    <property type="entry name" value="Prot_ATP_ID_OB_2nd"/>
</dbReference>
<dbReference type="InterPro" id="IPR012340">
    <property type="entry name" value="NA-bd_OB-fold"/>
</dbReference>
<feature type="transmembrane region" description="Helical" evidence="8">
    <location>
        <begin position="63"/>
        <end position="88"/>
    </location>
</feature>
<comment type="caution">
    <text evidence="10">The sequence shown here is derived from an EMBL/GenBank/DDBJ whole genome shotgun (WGS) entry which is preliminary data.</text>
</comment>
<keyword evidence="5 8" id="KW-0472">Membrane</keyword>
<evidence type="ECO:0000256" key="3">
    <source>
        <dbReference type="ARBA" id="ARBA00022692"/>
    </source>
</evidence>
<proteinExistence type="inferred from homology"/>
<dbReference type="GO" id="GO:0022857">
    <property type="term" value="F:transmembrane transporter activity"/>
    <property type="evidence" value="ECO:0007669"/>
    <property type="project" value="InterPro"/>
</dbReference>
<dbReference type="GO" id="GO:0016020">
    <property type="term" value="C:membrane"/>
    <property type="evidence" value="ECO:0007669"/>
    <property type="project" value="UniProtKB-SubCell"/>
</dbReference>
<keyword evidence="7" id="KW-0175">Coiled coil</keyword>
<accession>A0AAV3RCE3</accession>
<dbReference type="Pfam" id="PF16450">
    <property type="entry name" value="Prot_ATP_ID_OB_C"/>
    <property type="match status" value="1"/>
</dbReference>
<evidence type="ECO:0000313" key="10">
    <source>
        <dbReference type="EMBL" id="GAA0173965.1"/>
    </source>
</evidence>
<evidence type="ECO:0000256" key="6">
    <source>
        <dbReference type="ARBA" id="ARBA00044504"/>
    </source>
</evidence>